<evidence type="ECO:0000256" key="1">
    <source>
        <dbReference type="ARBA" id="ARBA00004191"/>
    </source>
</evidence>
<dbReference type="AlphaFoldDB" id="A0A1E4SGX9"/>
<keyword evidence="5" id="KW-0964">Secreted</keyword>
<evidence type="ECO:0000256" key="3">
    <source>
        <dbReference type="ARBA" id="ARBA00005798"/>
    </source>
</evidence>
<dbReference type="GO" id="GO:0009277">
    <property type="term" value="C:fungal-type cell wall"/>
    <property type="evidence" value="ECO:0007669"/>
    <property type="project" value="TreeGrafter"/>
</dbReference>
<evidence type="ECO:0000256" key="6">
    <source>
        <dbReference type="ARBA" id="ARBA00022729"/>
    </source>
</evidence>
<sequence>MKFSSVLSAAGTLAVASAASSNSCSFSKTTITAATAVSQLNSCPTLDGDIQISGDQIGAIDFSSVKEIAGDVKLFNSSSVTEINLNQLKKISGSLSIDAYTQLHAIDFTSLTEAQKLSLVSLPSLALLNLNSGISKAGTIEVSDTALSSLRGLTNFNTVGVLNVNNNKNISSIDLAGLDTVSENLILSFNSDHCEIKLDDLAWASNLTIQDVSELSASNLTSVNGSLQLAYNNFNSVDLSSLKQVGGSVLIFANDELTDVDLGSLKEIGGELRLMNNTDLEDLGNTFKKLEEVKGAVNIRGAIANFTLPSLDKVDGDFSFSSTSDEFDCSDLKKQRSKGDIEGHNFNCSAPTKSKSSSSSGSKSSTKGGSSSTDSSSSGSSSSDSKKSNGASTLYTSMMVVSCGVAAALAIII</sequence>
<evidence type="ECO:0000256" key="8">
    <source>
        <dbReference type="SAM" id="MobiDB-lite"/>
    </source>
</evidence>
<comment type="subcellular location">
    <subcellularLocation>
        <location evidence="2">Cell membrane</location>
        <topology evidence="2">Lipid-anchor</topology>
        <topology evidence="2">GPI-anchor</topology>
    </subcellularLocation>
    <subcellularLocation>
        <location evidence="1">Secreted</location>
        <location evidence="1">Cell wall</location>
    </subcellularLocation>
</comment>
<keyword evidence="6 9" id="KW-0732">Signal</keyword>
<gene>
    <name evidence="10" type="ORF">CANTADRAFT_52583</name>
</gene>
<evidence type="ECO:0000256" key="5">
    <source>
        <dbReference type="ARBA" id="ARBA00022525"/>
    </source>
</evidence>
<dbReference type="RefSeq" id="XP_020063794.1">
    <property type="nucleotide sequence ID" value="XM_020210098.1"/>
</dbReference>
<evidence type="ECO:0000256" key="4">
    <source>
        <dbReference type="ARBA" id="ARBA00022512"/>
    </source>
</evidence>
<evidence type="ECO:0000256" key="7">
    <source>
        <dbReference type="ARBA" id="ARBA00023180"/>
    </source>
</evidence>
<dbReference type="SUPFAM" id="SSF52058">
    <property type="entry name" value="L domain-like"/>
    <property type="match status" value="2"/>
</dbReference>
<comment type="similarity">
    <text evidence="3">Belongs to the SPS2 family.</text>
</comment>
<evidence type="ECO:0000256" key="9">
    <source>
        <dbReference type="SAM" id="SignalP"/>
    </source>
</evidence>
<feature type="signal peptide" evidence="9">
    <location>
        <begin position="1"/>
        <end position="18"/>
    </location>
</feature>
<evidence type="ECO:0000313" key="10">
    <source>
        <dbReference type="EMBL" id="ODV78672.1"/>
    </source>
</evidence>
<reference evidence="11" key="1">
    <citation type="submission" date="2016-05" db="EMBL/GenBank/DDBJ databases">
        <title>Comparative genomics of biotechnologically important yeasts.</title>
        <authorList>
            <consortium name="DOE Joint Genome Institute"/>
            <person name="Riley R."/>
            <person name="Haridas S."/>
            <person name="Wolfe K.H."/>
            <person name="Lopes M.R."/>
            <person name="Hittinger C.T."/>
            <person name="Goker M."/>
            <person name="Salamov A."/>
            <person name="Wisecaver J."/>
            <person name="Long T.M."/>
            <person name="Aerts A.L."/>
            <person name="Barry K."/>
            <person name="Choi C."/>
            <person name="Clum A."/>
            <person name="Coughlan A.Y."/>
            <person name="Deshpande S."/>
            <person name="Douglass A.P."/>
            <person name="Hanson S.J."/>
            <person name="Klenk H.-P."/>
            <person name="Labutti K."/>
            <person name="Lapidus A."/>
            <person name="Lindquist E."/>
            <person name="Lipzen A."/>
            <person name="Meier-Kolthoff J.P."/>
            <person name="Ohm R.A."/>
            <person name="Otillar R.P."/>
            <person name="Pangilinan J."/>
            <person name="Peng Y."/>
            <person name="Rokas A."/>
            <person name="Rosa C.A."/>
            <person name="Scheuner C."/>
            <person name="Sibirny A.A."/>
            <person name="Slot J.C."/>
            <person name="Stielow J.B."/>
            <person name="Sun H."/>
            <person name="Kurtzman C.P."/>
            <person name="Blackwell M."/>
            <person name="Grigoriev I.V."/>
            <person name="Jeffries T.W."/>
        </authorList>
    </citation>
    <scope>NUCLEOTIDE SEQUENCE [LARGE SCALE GENOMIC DNA]</scope>
    <source>
        <strain evidence="11">NRRL Y-17324</strain>
    </source>
</reference>
<dbReference type="GeneID" id="30984234"/>
<dbReference type="GO" id="GO:0009986">
    <property type="term" value="C:cell surface"/>
    <property type="evidence" value="ECO:0007669"/>
    <property type="project" value="TreeGrafter"/>
</dbReference>
<name>A0A1E4SGX9_9ASCO</name>
<evidence type="ECO:0000313" key="11">
    <source>
        <dbReference type="Proteomes" id="UP000094285"/>
    </source>
</evidence>
<dbReference type="EMBL" id="KV453913">
    <property type="protein sequence ID" value="ODV78672.1"/>
    <property type="molecule type" value="Genomic_DNA"/>
</dbReference>
<protein>
    <submittedName>
        <fullName evidence="10">Uncharacterized protein</fullName>
    </submittedName>
</protein>
<feature type="compositionally biased region" description="Low complexity" evidence="8">
    <location>
        <begin position="353"/>
        <end position="383"/>
    </location>
</feature>
<dbReference type="PANTHER" id="PTHR31018:SF3">
    <property type="entry name" value="RECEPTOR PROTEIN-TYROSINE KINASE"/>
    <property type="match status" value="1"/>
</dbReference>
<dbReference type="STRING" id="984487.A0A1E4SGX9"/>
<keyword evidence="4" id="KW-0134">Cell wall</keyword>
<dbReference type="InterPro" id="IPR051648">
    <property type="entry name" value="CWI-Assembly_Regulator"/>
</dbReference>
<feature type="region of interest" description="Disordered" evidence="8">
    <location>
        <begin position="337"/>
        <end position="390"/>
    </location>
</feature>
<organism evidence="10 11">
    <name type="scientific">Suhomyces tanzawaensis NRRL Y-17324</name>
    <dbReference type="NCBI Taxonomy" id="984487"/>
    <lineage>
        <taxon>Eukaryota</taxon>
        <taxon>Fungi</taxon>
        <taxon>Dikarya</taxon>
        <taxon>Ascomycota</taxon>
        <taxon>Saccharomycotina</taxon>
        <taxon>Pichiomycetes</taxon>
        <taxon>Debaryomycetaceae</taxon>
        <taxon>Suhomyces</taxon>
    </lineage>
</organism>
<keyword evidence="7" id="KW-0325">Glycoprotein</keyword>
<proteinExistence type="inferred from homology"/>
<dbReference type="GO" id="GO:0005886">
    <property type="term" value="C:plasma membrane"/>
    <property type="evidence" value="ECO:0007669"/>
    <property type="project" value="UniProtKB-SubCell"/>
</dbReference>
<dbReference type="PANTHER" id="PTHR31018">
    <property type="entry name" value="SPORULATION-SPECIFIC PROTEIN-RELATED"/>
    <property type="match status" value="1"/>
</dbReference>
<dbReference type="GO" id="GO:0031505">
    <property type="term" value="P:fungal-type cell wall organization"/>
    <property type="evidence" value="ECO:0007669"/>
    <property type="project" value="TreeGrafter"/>
</dbReference>
<keyword evidence="11" id="KW-1185">Reference proteome</keyword>
<feature type="chain" id="PRO_5009162789" evidence="9">
    <location>
        <begin position="19"/>
        <end position="413"/>
    </location>
</feature>
<dbReference type="OrthoDB" id="536881at2759"/>
<accession>A0A1E4SGX9</accession>
<evidence type="ECO:0000256" key="2">
    <source>
        <dbReference type="ARBA" id="ARBA00004609"/>
    </source>
</evidence>
<dbReference type="Proteomes" id="UP000094285">
    <property type="component" value="Unassembled WGS sequence"/>
</dbReference>
<dbReference type="Gene3D" id="3.80.20.20">
    <property type="entry name" value="Receptor L-domain"/>
    <property type="match status" value="2"/>
</dbReference>
<dbReference type="InterPro" id="IPR036941">
    <property type="entry name" value="Rcpt_L-dom_sf"/>
</dbReference>